<evidence type="ECO:0000313" key="7">
    <source>
        <dbReference type="Proteomes" id="UP001163632"/>
    </source>
</evidence>
<dbReference type="InterPro" id="IPR004942">
    <property type="entry name" value="Roadblock/LAMTOR2_dom"/>
</dbReference>
<evidence type="ECO:0000313" key="5">
    <source>
        <dbReference type="Proteomes" id="UP000254133"/>
    </source>
</evidence>
<accession>A0A1T0A0L9</accession>
<dbReference type="EMBL" id="CP087781">
    <property type="protein sequence ID" value="UZA51463.1"/>
    <property type="molecule type" value="Genomic_DNA"/>
</dbReference>
<protein>
    <submittedName>
        <fullName evidence="2 3">Roadblock/LC7 domain</fullName>
    </submittedName>
</protein>
<dbReference type="RefSeq" id="WP_078274277.1">
    <property type="nucleotide sequence ID" value="NZ_CP030241.1"/>
</dbReference>
<dbReference type="Proteomes" id="UP000254133">
    <property type="component" value="Unassembled WGS sequence"/>
</dbReference>
<evidence type="ECO:0000313" key="4">
    <source>
        <dbReference type="EMBL" id="UZA51463.1"/>
    </source>
</evidence>
<proteinExistence type="predicted"/>
<sequence>MLDIAKFNEILDELHADSAEIEASALITDDGMMMASHLPMGVNEERISAMSAALLSVSERMIDTLSGNESERVMVQSKVGYVIVSAVAENLLLTVVARPDAKLGMVFHDIKKASQSVQAVLNGQV</sequence>
<evidence type="ECO:0000313" key="2">
    <source>
        <dbReference type="EMBL" id="STY90472.1"/>
    </source>
</evidence>
<dbReference type="Gene3D" id="3.30.450.30">
    <property type="entry name" value="Dynein light chain 2a, cytoplasmic"/>
    <property type="match status" value="1"/>
</dbReference>
<evidence type="ECO:0000313" key="3">
    <source>
        <dbReference type="EMBL" id="UZA03409.1"/>
    </source>
</evidence>
<reference evidence="2 5" key="1">
    <citation type="submission" date="2018-06" db="EMBL/GenBank/DDBJ databases">
        <authorList>
            <consortium name="Pathogen Informatics"/>
            <person name="Doyle S."/>
        </authorList>
    </citation>
    <scope>NUCLEOTIDE SEQUENCE [LARGE SCALE GENOMIC DNA]</scope>
    <source>
        <strain evidence="2 5">NCTC9426</strain>
    </source>
</reference>
<dbReference type="GeneID" id="77189759"/>
<organism evidence="2 5">
    <name type="scientific">Moraxella bovis</name>
    <dbReference type="NCBI Taxonomy" id="476"/>
    <lineage>
        <taxon>Bacteria</taxon>
        <taxon>Pseudomonadati</taxon>
        <taxon>Pseudomonadota</taxon>
        <taxon>Gammaproteobacteria</taxon>
        <taxon>Moraxellales</taxon>
        <taxon>Moraxellaceae</taxon>
        <taxon>Moraxella</taxon>
    </lineage>
</organism>
<dbReference type="PANTHER" id="PTHR13323">
    <property type="entry name" value="LATE ENDOSOMAL/LYSOSOMAL MP1 INTERACTING PROTEIN"/>
    <property type="match status" value="1"/>
</dbReference>
<dbReference type="SUPFAM" id="SSF103196">
    <property type="entry name" value="Roadblock/LC7 domain"/>
    <property type="match status" value="1"/>
</dbReference>
<dbReference type="AlphaFoldDB" id="A0A1T0A0L9"/>
<gene>
    <name evidence="3" type="ORF">LP092_01185</name>
    <name evidence="4" type="ORF">LP129_13415</name>
    <name evidence="2" type="ORF">NCTC9426_00488</name>
</gene>
<dbReference type="InterPro" id="IPR037587">
    <property type="entry name" value="LAMTOR2-like"/>
</dbReference>
<dbReference type="Proteomes" id="UP001163283">
    <property type="component" value="Chromosome"/>
</dbReference>
<dbReference type="EMBL" id="CP087830">
    <property type="protein sequence ID" value="UZA03409.1"/>
    <property type="molecule type" value="Genomic_DNA"/>
</dbReference>
<evidence type="ECO:0000259" key="1">
    <source>
        <dbReference type="SMART" id="SM00960"/>
    </source>
</evidence>
<dbReference type="STRING" id="476.B0182_07315"/>
<evidence type="ECO:0000313" key="6">
    <source>
        <dbReference type="Proteomes" id="UP001163283"/>
    </source>
</evidence>
<dbReference type="GO" id="GO:0005085">
    <property type="term" value="F:guanyl-nucleotide exchange factor activity"/>
    <property type="evidence" value="ECO:0007669"/>
    <property type="project" value="InterPro"/>
</dbReference>
<keyword evidence="7" id="KW-1185">Reference proteome</keyword>
<reference evidence="3 6" key="2">
    <citation type="journal article" date="2022" name="BMC Microbiol.">
        <title>Whole genome sequencing of Moraxella bovis strains from North America reveals two genotypes with different genetic determinants.</title>
        <authorList>
            <person name="Wynn E.L."/>
            <person name="Hille M.M."/>
            <person name="Loy J.D."/>
            <person name="Schuller G."/>
            <person name="Kuhn K.L."/>
            <person name="Dickey A.M."/>
            <person name="Bono J.L."/>
            <person name="Clawson M.L."/>
        </authorList>
    </citation>
    <scope>NUCLEOTIDE SEQUENCE [LARGE SCALE GENOMIC DNA]</scope>
    <source>
        <strain evidence="3">SAM102599</strain>
        <strain evidence="4 6">SAM57978</strain>
    </source>
</reference>
<dbReference type="GO" id="GO:0032008">
    <property type="term" value="P:positive regulation of TOR signaling"/>
    <property type="evidence" value="ECO:0007669"/>
    <property type="project" value="InterPro"/>
</dbReference>
<name>A0A1T0A0L9_MORBO</name>
<dbReference type="GO" id="GO:0060090">
    <property type="term" value="F:molecular adaptor activity"/>
    <property type="evidence" value="ECO:0007669"/>
    <property type="project" value="InterPro"/>
</dbReference>
<dbReference type="SMART" id="SM00960">
    <property type="entry name" value="Robl_LC7"/>
    <property type="match status" value="1"/>
</dbReference>
<dbReference type="KEGG" id="mboi:DQF64_13260"/>
<dbReference type="EMBL" id="UGPZ01000002">
    <property type="protein sequence ID" value="STY90472.1"/>
    <property type="molecule type" value="Genomic_DNA"/>
</dbReference>
<dbReference type="Pfam" id="PF03259">
    <property type="entry name" value="Robl_LC7"/>
    <property type="match status" value="1"/>
</dbReference>
<dbReference type="Proteomes" id="UP001163632">
    <property type="component" value="Chromosome"/>
</dbReference>
<feature type="domain" description="Roadblock/LAMTOR2" evidence="1">
    <location>
        <begin position="8"/>
        <end position="97"/>
    </location>
</feature>